<dbReference type="Proteomes" id="UP001501295">
    <property type="component" value="Unassembled WGS sequence"/>
</dbReference>
<name>A0ABP8VNE6_9MICO</name>
<comment type="caution">
    <text evidence="1">The sequence shown here is derived from an EMBL/GenBank/DDBJ whole genome shotgun (WGS) entry which is preliminary data.</text>
</comment>
<dbReference type="RefSeq" id="WP_345373290.1">
    <property type="nucleotide sequence ID" value="NZ_BAABLM010000001.1"/>
</dbReference>
<evidence type="ECO:0000313" key="1">
    <source>
        <dbReference type="EMBL" id="GAA4667555.1"/>
    </source>
</evidence>
<gene>
    <name evidence="1" type="ORF">GCM10025780_07230</name>
</gene>
<reference evidence="2" key="1">
    <citation type="journal article" date="2019" name="Int. J. Syst. Evol. Microbiol.">
        <title>The Global Catalogue of Microorganisms (GCM) 10K type strain sequencing project: providing services to taxonomists for standard genome sequencing and annotation.</title>
        <authorList>
            <consortium name="The Broad Institute Genomics Platform"/>
            <consortium name="The Broad Institute Genome Sequencing Center for Infectious Disease"/>
            <person name="Wu L."/>
            <person name="Ma J."/>
        </authorList>
    </citation>
    <scope>NUCLEOTIDE SEQUENCE [LARGE SCALE GENOMIC DNA]</scope>
    <source>
        <strain evidence="2">JCM 18956</strain>
    </source>
</reference>
<dbReference type="EMBL" id="BAABLM010000001">
    <property type="protein sequence ID" value="GAA4667555.1"/>
    <property type="molecule type" value="Genomic_DNA"/>
</dbReference>
<sequence>MPEMTFDVRWPDGSESSCYSPSLVMHDFLDRGAVYALDEFVDRSSAALDLAGERVRATYGFVCTSAIQQKNEIVQAAGAFGGGSVEILRMEPGLPEEAAS</sequence>
<accession>A0ABP8VNE6</accession>
<keyword evidence="2" id="KW-1185">Reference proteome</keyword>
<proteinExistence type="predicted"/>
<organism evidence="1 2">
    <name type="scientific">Frondihabitans cladoniiphilus</name>
    <dbReference type="NCBI Taxonomy" id="715785"/>
    <lineage>
        <taxon>Bacteria</taxon>
        <taxon>Bacillati</taxon>
        <taxon>Actinomycetota</taxon>
        <taxon>Actinomycetes</taxon>
        <taxon>Micrococcales</taxon>
        <taxon>Microbacteriaceae</taxon>
        <taxon>Frondihabitans</taxon>
    </lineage>
</organism>
<dbReference type="NCBIfam" id="TIGR04042">
    <property type="entry name" value="MSMEG_0570_fam"/>
    <property type="match status" value="1"/>
</dbReference>
<protein>
    <submittedName>
        <fullName evidence="1">MSMEG_0570 family nitrogen starvation response protein</fullName>
    </submittedName>
</protein>
<evidence type="ECO:0000313" key="2">
    <source>
        <dbReference type="Proteomes" id="UP001501295"/>
    </source>
</evidence>
<dbReference type="InterPro" id="IPR023846">
    <property type="entry name" value="CHP04042_MSMEG0570"/>
</dbReference>